<organism evidence="1">
    <name type="scientific">viral metagenome</name>
    <dbReference type="NCBI Taxonomy" id="1070528"/>
    <lineage>
        <taxon>unclassified sequences</taxon>
        <taxon>metagenomes</taxon>
        <taxon>organismal metagenomes</taxon>
    </lineage>
</organism>
<protein>
    <submittedName>
        <fullName evidence="1">Uncharacterized protein</fullName>
    </submittedName>
</protein>
<dbReference type="AlphaFoldDB" id="A0A6M3KUA1"/>
<gene>
    <name evidence="1" type="ORF">MM415B02197_0002</name>
</gene>
<dbReference type="EMBL" id="MT142585">
    <property type="protein sequence ID" value="QJA85616.1"/>
    <property type="molecule type" value="Genomic_DNA"/>
</dbReference>
<accession>A0A6M3KUA1</accession>
<proteinExistence type="predicted"/>
<reference evidence="1" key="1">
    <citation type="submission" date="2020-03" db="EMBL/GenBank/DDBJ databases">
        <title>The deep terrestrial virosphere.</title>
        <authorList>
            <person name="Holmfeldt K."/>
            <person name="Nilsson E."/>
            <person name="Simone D."/>
            <person name="Lopez-Fernandez M."/>
            <person name="Wu X."/>
            <person name="de Brujin I."/>
            <person name="Lundin D."/>
            <person name="Andersson A."/>
            <person name="Bertilsson S."/>
            <person name="Dopson M."/>
        </authorList>
    </citation>
    <scope>NUCLEOTIDE SEQUENCE</scope>
    <source>
        <strain evidence="1">MM415B02197</strain>
    </source>
</reference>
<sequence length="169" mass="18045">MANELKHMSTACAGGTAIAQTDWEDVDIHRFESQATGDILYASSPTQLSRLAKGAATTVLVMGASIPAWSAIIARITSGTYTGNDTANRAIAHGLGAVPKLVFIRNETDFSWIHFLAGTTGFITFITDASTDALPETAPDATNFYVGNATNYSQSANKNTQSYQWVAIY</sequence>
<evidence type="ECO:0000313" key="1">
    <source>
        <dbReference type="EMBL" id="QJA85616.1"/>
    </source>
</evidence>
<name>A0A6M3KUA1_9ZZZZ</name>